<dbReference type="AlphaFoldDB" id="X1ANM7"/>
<name>X1ANM7_9ZZZZ</name>
<accession>X1ANM7</accession>
<gene>
    <name evidence="1" type="ORF">S01H4_22036</name>
</gene>
<protein>
    <submittedName>
        <fullName evidence="1">Uncharacterized protein</fullName>
    </submittedName>
</protein>
<reference evidence="1" key="1">
    <citation type="journal article" date="2014" name="Front. Microbiol.">
        <title>High frequency of phylogenetically diverse reductive dehalogenase-homologous genes in deep subseafloor sedimentary metagenomes.</title>
        <authorList>
            <person name="Kawai M."/>
            <person name="Futagami T."/>
            <person name="Toyoda A."/>
            <person name="Takaki Y."/>
            <person name="Nishi S."/>
            <person name="Hori S."/>
            <person name="Arai W."/>
            <person name="Tsubouchi T."/>
            <person name="Morono Y."/>
            <person name="Uchiyama I."/>
            <person name="Ito T."/>
            <person name="Fujiyama A."/>
            <person name="Inagaki F."/>
            <person name="Takami H."/>
        </authorList>
    </citation>
    <scope>NUCLEOTIDE SEQUENCE</scope>
    <source>
        <strain evidence="1">Expedition CK06-06</strain>
    </source>
</reference>
<dbReference type="EMBL" id="BART01010046">
    <property type="protein sequence ID" value="GAG84375.1"/>
    <property type="molecule type" value="Genomic_DNA"/>
</dbReference>
<organism evidence="1">
    <name type="scientific">marine sediment metagenome</name>
    <dbReference type="NCBI Taxonomy" id="412755"/>
    <lineage>
        <taxon>unclassified sequences</taxon>
        <taxon>metagenomes</taxon>
        <taxon>ecological metagenomes</taxon>
    </lineage>
</organism>
<proteinExistence type="predicted"/>
<evidence type="ECO:0000313" key="1">
    <source>
        <dbReference type="EMBL" id="GAG84375.1"/>
    </source>
</evidence>
<sequence>MKAKTRFMKMFYKLPEDARSELVFDFIANPMTLNVVAIEVRNDTPLGKKILKILGYEDDKNG</sequence>
<comment type="caution">
    <text evidence="1">The sequence shown here is derived from an EMBL/GenBank/DDBJ whole genome shotgun (WGS) entry which is preliminary data.</text>
</comment>